<evidence type="ECO:0000313" key="2">
    <source>
        <dbReference type="Proteomes" id="UP001162131"/>
    </source>
</evidence>
<evidence type="ECO:0000313" key="1">
    <source>
        <dbReference type="EMBL" id="CAG9331749.1"/>
    </source>
</evidence>
<sequence>MSSDGDSLFRLNVQHITKPSSFYKQRQLECYQPQGSPTKVENKYKNLVPCRWNPSGWRYSENSSPVPKSNQPLRKSANLSVNDSYFTTSYDNSFSAISTKDNKKWNPRVFDPSISRYKIKPRNYVSPIPQDYAVLNECLQNTKAKKSLSQRPKASKIKNKELDRSIRWAGVLIHNNPNMFNKKKAEFTEFVDNISKFIMN</sequence>
<organism evidence="1 2">
    <name type="scientific">Blepharisma stoltei</name>
    <dbReference type="NCBI Taxonomy" id="1481888"/>
    <lineage>
        <taxon>Eukaryota</taxon>
        <taxon>Sar</taxon>
        <taxon>Alveolata</taxon>
        <taxon>Ciliophora</taxon>
        <taxon>Postciliodesmatophora</taxon>
        <taxon>Heterotrichea</taxon>
        <taxon>Heterotrichida</taxon>
        <taxon>Blepharismidae</taxon>
        <taxon>Blepharisma</taxon>
    </lineage>
</organism>
<dbReference type="Proteomes" id="UP001162131">
    <property type="component" value="Unassembled WGS sequence"/>
</dbReference>
<name>A0AAU9K425_9CILI</name>
<proteinExistence type="predicted"/>
<reference evidence="1" key="1">
    <citation type="submission" date="2021-09" db="EMBL/GenBank/DDBJ databases">
        <authorList>
            <consortium name="AG Swart"/>
            <person name="Singh M."/>
            <person name="Singh A."/>
            <person name="Seah K."/>
            <person name="Emmerich C."/>
        </authorList>
    </citation>
    <scope>NUCLEOTIDE SEQUENCE</scope>
    <source>
        <strain evidence="1">ATCC30299</strain>
    </source>
</reference>
<keyword evidence="2" id="KW-1185">Reference proteome</keyword>
<accession>A0AAU9K425</accession>
<dbReference type="AlphaFoldDB" id="A0AAU9K425"/>
<gene>
    <name evidence="1" type="ORF">BSTOLATCC_MIC53812</name>
</gene>
<protein>
    <submittedName>
        <fullName evidence="1">Uncharacterized protein</fullName>
    </submittedName>
</protein>
<dbReference type="EMBL" id="CAJZBQ010000053">
    <property type="protein sequence ID" value="CAG9331749.1"/>
    <property type="molecule type" value="Genomic_DNA"/>
</dbReference>
<comment type="caution">
    <text evidence="1">The sequence shown here is derived from an EMBL/GenBank/DDBJ whole genome shotgun (WGS) entry which is preliminary data.</text>
</comment>